<proteinExistence type="predicted"/>
<dbReference type="InterPro" id="IPR022601">
    <property type="entry name" value="DUF3160"/>
</dbReference>
<keyword evidence="1" id="KW-0732">Signal</keyword>
<dbReference type="SUPFAM" id="SSF82171">
    <property type="entry name" value="DPP6 N-terminal domain-like"/>
    <property type="match status" value="1"/>
</dbReference>
<accession>A0ABV6II79</accession>
<organism evidence="2 3">
    <name type="scientific">Undibacterium danionis</name>
    <dbReference type="NCBI Taxonomy" id="1812100"/>
    <lineage>
        <taxon>Bacteria</taxon>
        <taxon>Pseudomonadati</taxon>
        <taxon>Pseudomonadota</taxon>
        <taxon>Betaproteobacteria</taxon>
        <taxon>Burkholderiales</taxon>
        <taxon>Oxalobacteraceae</taxon>
        <taxon>Undibacterium</taxon>
    </lineage>
</organism>
<evidence type="ECO:0000313" key="2">
    <source>
        <dbReference type="EMBL" id="MFC0351293.1"/>
    </source>
</evidence>
<dbReference type="RefSeq" id="WP_390213903.1">
    <property type="nucleotide sequence ID" value="NZ_JBHLXJ010000016.1"/>
</dbReference>
<dbReference type="Proteomes" id="UP001589844">
    <property type="component" value="Unassembled WGS sequence"/>
</dbReference>
<dbReference type="SMART" id="SM01325">
    <property type="entry name" value="DUF3160"/>
    <property type="match status" value="1"/>
</dbReference>
<sequence>MKLPHKTLSALALCLLQTCALAQSGAQSSTQNPTAVAKLDLDVGEQVIDYDVSNDSATSWVIVKNAQGYSLKQWHFASQQILSYTPPAQVSLQALAIHPADNSVILLTRNNAGVSRIERLDSTAPQWKTHVIYQTNKPLRRLMISAAKLSPSYLQDPKARDAHRIYFAQSNGKAWTTYSVRDDGSAAYSVIGADIVPLHKDEEWDGSPFQMQQGSTLPASLHPSGLALLVQDEASCFTKLNYVVNDWSIDKDISKDHKKSICGGFLAWSRNGLYLQHWRKNTPGVQLYSTVSNDTIKLLPDLNFISPPSSLPDGQHLLVLTQDLKQQQHLQKLAVNIPAGDIKNAWMFLHDKQDVATIDQYGGAFRPIDWQDWLTPQMYSLYDAEAYQCAAGTEVPKRPYLVSTDLFWENIAAAYEGLFILHERHAVMPHLDAFLRSAITHYATLSAPANTTSFAKIMYAAAVVRDKKALNQVPEALRLQVKDEVAKIETASANEISPLTGSPLDYSEFKPRGHYDSDDNSARYFRAVRYLAMQKLSTETLSEIKQLPKPLTAAATTWARSYDSLIAPSRATLAWSSQTPASATYARESDPEAKLFPLGWGFDNEIFHNTTYRQNWPKELQVSPNHPRALPSGLDIAAVLGSDLAYTLLQGDFKKFPSLENRIKALKQQAPSAIQPKHSLYHAWINALATEFATPPDSLPPNSKQLWQTKRLQTGLASWATLRHANVLVNDITGAQGGQGGFVFETVQHAPPRGGVEPDPASFHHMADLLEQIAQHSHQLSAQWPKTKSIQDTSQAYQKRIQEAAALLRQLADMASRQNQGKELSAKEYDLIEKIGASAEHDFLLFKSVYNADGAMKQPDPIAKVADVAKSNGTRLLAAVGHPLEWDQSVGKPGARQLMRAAIYSYYEMTAAETMTDEEWREVEDKTTRPAWVKPYVLKQALACAKVR</sequence>
<comment type="caution">
    <text evidence="2">The sequence shown here is derived from an EMBL/GenBank/DDBJ whole genome shotgun (WGS) entry which is preliminary data.</text>
</comment>
<keyword evidence="3" id="KW-1185">Reference proteome</keyword>
<evidence type="ECO:0000256" key="1">
    <source>
        <dbReference type="SAM" id="SignalP"/>
    </source>
</evidence>
<name>A0ABV6II79_9BURK</name>
<protein>
    <submittedName>
        <fullName evidence="2">DUF3160 domain-containing protein</fullName>
    </submittedName>
</protein>
<reference evidence="2 3" key="1">
    <citation type="submission" date="2024-09" db="EMBL/GenBank/DDBJ databases">
        <authorList>
            <person name="Sun Q."/>
            <person name="Mori K."/>
        </authorList>
    </citation>
    <scope>NUCLEOTIDE SEQUENCE [LARGE SCALE GENOMIC DNA]</scope>
    <source>
        <strain evidence="2 3">CCM 8677</strain>
    </source>
</reference>
<dbReference type="EMBL" id="JBHLXJ010000016">
    <property type="protein sequence ID" value="MFC0351293.1"/>
    <property type="molecule type" value="Genomic_DNA"/>
</dbReference>
<feature type="chain" id="PRO_5047420069" evidence="1">
    <location>
        <begin position="23"/>
        <end position="948"/>
    </location>
</feature>
<evidence type="ECO:0000313" key="3">
    <source>
        <dbReference type="Proteomes" id="UP001589844"/>
    </source>
</evidence>
<dbReference type="Pfam" id="PF11369">
    <property type="entry name" value="DUF3160"/>
    <property type="match status" value="2"/>
</dbReference>
<gene>
    <name evidence="2" type="ORF">ACFFJH_15845</name>
</gene>
<feature type="signal peptide" evidence="1">
    <location>
        <begin position="1"/>
        <end position="22"/>
    </location>
</feature>